<dbReference type="EMBL" id="CP045900">
    <property type="protein sequence ID" value="QQP42177.1"/>
    <property type="molecule type" value="Genomic_DNA"/>
</dbReference>
<dbReference type="AlphaFoldDB" id="A0A7T8K0M8"/>
<proteinExistence type="predicted"/>
<name>A0A7T8K0M8_CALRO</name>
<organism evidence="2 3">
    <name type="scientific">Caligus rogercresseyi</name>
    <name type="common">Sea louse</name>
    <dbReference type="NCBI Taxonomy" id="217165"/>
    <lineage>
        <taxon>Eukaryota</taxon>
        <taxon>Metazoa</taxon>
        <taxon>Ecdysozoa</taxon>
        <taxon>Arthropoda</taxon>
        <taxon>Crustacea</taxon>
        <taxon>Multicrustacea</taxon>
        <taxon>Hexanauplia</taxon>
        <taxon>Copepoda</taxon>
        <taxon>Siphonostomatoida</taxon>
        <taxon>Caligidae</taxon>
        <taxon>Caligus</taxon>
    </lineage>
</organism>
<keyword evidence="3" id="KW-1185">Reference proteome</keyword>
<feature type="compositionally biased region" description="Acidic residues" evidence="1">
    <location>
        <begin position="45"/>
        <end position="56"/>
    </location>
</feature>
<accession>A0A7T8K0M8</accession>
<gene>
    <name evidence="2" type="ORF">FKW44_016760</name>
</gene>
<feature type="non-terminal residue" evidence="2">
    <location>
        <position position="56"/>
    </location>
</feature>
<feature type="region of interest" description="Disordered" evidence="1">
    <location>
        <begin position="33"/>
        <end position="56"/>
    </location>
</feature>
<evidence type="ECO:0000313" key="2">
    <source>
        <dbReference type="EMBL" id="QQP42177.1"/>
    </source>
</evidence>
<evidence type="ECO:0000313" key="3">
    <source>
        <dbReference type="Proteomes" id="UP000595437"/>
    </source>
</evidence>
<sequence>CSRTTGRTFWVSSVSPGQVLVLLGFVGAEASLGRAHGGPVLDPPCETDSEEDDDLM</sequence>
<dbReference type="Proteomes" id="UP000595437">
    <property type="component" value="Chromosome 11"/>
</dbReference>
<reference evidence="3" key="1">
    <citation type="submission" date="2021-01" db="EMBL/GenBank/DDBJ databases">
        <title>Caligus Genome Assembly.</title>
        <authorList>
            <person name="Gallardo-Escarate C."/>
        </authorList>
    </citation>
    <scope>NUCLEOTIDE SEQUENCE [LARGE SCALE GENOMIC DNA]</scope>
</reference>
<evidence type="ECO:0000256" key="1">
    <source>
        <dbReference type="SAM" id="MobiDB-lite"/>
    </source>
</evidence>
<protein>
    <submittedName>
        <fullName evidence="2">Uncharacterized protein</fullName>
    </submittedName>
</protein>
<feature type="non-terminal residue" evidence="2">
    <location>
        <position position="1"/>
    </location>
</feature>